<dbReference type="EMBL" id="CM043016">
    <property type="protein sequence ID" value="KAI4468915.1"/>
    <property type="molecule type" value="Genomic_DNA"/>
</dbReference>
<gene>
    <name evidence="1" type="ORF">MML48_2g00020476</name>
</gene>
<evidence type="ECO:0000313" key="1">
    <source>
        <dbReference type="EMBL" id="KAI4468915.1"/>
    </source>
</evidence>
<organism evidence="1 2">
    <name type="scientific">Holotrichia oblita</name>
    <name type="common">Chafer beetle</name>
    <dbReference type="NCBI Taxonomy" id="644536"/>
    <lineage>
        <taxon>Eukaryota</taxon>
        <taxon>Metazoa</taxon>
        <taxon>Ecdysozoa</taxon>
        <taxon>Arthropoda</taxon>
        <taxon>Hexapoda</taxon>
        <taxon>Insecta</taxon>
        <taxon>Pterygota</taxon>
        <taxon>Neoptera</taxon>
        <taxon>Endopterygota</taxon>
        <taxon>Coleoptera</taxon>
        <taxon>Polyphaga</taxon>
        <taxon>Scarabaeiformia</taxon>
        <taxon>Scarabaeidae</taxon>
        <taxon>Melolonthinae</taxon>
        <taxon>Holotrichia</taxon>
    </lineage>
</organism>
<evidence type="ECO:0000313" key="2">
    <source>
        <dbReference type="Proteomes" id="UP001056778"/>
    </source>
</evidence>
<reference evidence="1" key="1">
    <citation type="submission" date="2022-04" db="EMBL/GenBank/DDBJ databases">
        <title>Chromosome-scale genome assembly of Holotrichia oblita Faldermann.</title>
        <authorList>
            <person name="Rongchong L."/>
        </authorList>
    </citation>
    <scope>NUCLEOTIDE SEQUENCE</scope>
    <source>
        <strain evidence="1">81SQS9</strain>
    </source>
</reference>
<accession>A0ACB9TQ47</accession>
<keyword evidence="2" id="KW-1185">Reference proteome</keyword>
<protein>
    <submittedName>
        <fullName evidence="1">Tsc22 domain family protein 1</fullName>
    </submittedName>
</protein>
<name>A0ACB9TQ47_HOLOL</name>
<proteinExistence type="predicted"/>
<sequence>MDYVDQTAQQLRPRDKKYSINWNDAAICILKVCLSSKYNRCWCKGNYGNQSYYNVPSQMLPPNQFFYSTQPISNIPTQNLQQQIGVTLVVMYNLQCSSLLLQPYIQQSVPNSVGGFTVQAYPNVQYVPSNLSQNQGSAFIPTSQNVNAGQISSNFQQSQSYAGQPTVSQPNIVQTDSERHAFPSKTIKSRQYYRLNCENRYFKFATDKYTESSPQNMVIPTNPPQQIQAVPVQTIVPNQQYNQQMQNTNYQTIQAQMNQGNHQYNRI</sequence>
<dbReference type="Proteomes" id="UP001056778">
    <property type="component" value="Chromosome 2"/>
</dbReference>
<comment type="caution">
    <text evidence="1">The sequence shown here is derived from an EMBL/GenBank/DDBJ whole genome shotgun (WGS) entry which is preliminary data.</text>
</comment>